<protein>
    <recommendedName>
        <fullName evidence="9">Protein-export membrane protein SecF</fullName>
    </recommendedName>
</protein>
<dbReference type="PANTHER" id="PTHR30081">
    <property type="entry name" value="PROTEIN-EXPORT MEMBRANE PROTEIN SEC"/>
    <property type="match status" value="1"/>
</dbReference>
<organism evidence="11 12">
    <name type="scientific">Alteriqipengyuania abyssalis</name>
    <dbReference type="NCBI Taxonomy" id="2860200"/>
    <lineage>
        <taxon>Bacteria</taxon>
        <taxon>Pseudomonadati</taxon>
        <taxon>Pseudomonadota</taxon>
        <taxon>Alphaproteobacteria</taxon>
        <taxon>Sphingomonadales</taxon>
        <taxon>Erythrobacteraceae</taxon>
        <taxon>Alteriqipengyuania</taxon>
    </lineage>
</organism>
<keyword evidence="8 9" id="KW-0472">Membrane</keyword>
<comment type="caution">
    <text evidence="11">The sequence shown here is derived from an EMBL/GenBank/DDBJ whole genome shotgun (WGS) entry which is preliminary data.</text>
</comment>
<evidence type="ECO:0000256" key="6">
    <source>
        <dbReference type="ARBA" id="ARBA00022989"/>
    </source>
</evidence>
<keyword evidence="6 9" id="KW-1133">Transmembrane helix</keyword>
<evidence type="ECO:0000256" key="3">
    <source>
        <dbReference type="ARBA" id="ARBA00022475"/>
    </source>
</evidence>
<dbReference type="NCBIfam" id="TIGR00916">
    <property type="entry name" value="2A0604s01"/>
    <property type="match status" value="1"/>
</dbReference>
<dbReference type="HAMAP" id="MF_01464_B">
    <property type="entry name" value="SecF_B"/>
    <property type="match status" value="1"/>
</dbReference>
<dbReference type="InterPro" id="IPR055344">
    <property type="entry name" value="SecD_SecF_C_bact"/>
</dbReference>
<keyword evidence="2 9" id="KW-0813">Transport</keyword>
<dbReference type="RefSeq" id="WP_222823265.1">
    <property type="nucleotide sequence ID" value="NZ_JAHWXP010000001.1"/>
</dbReference>
<dbReference type="PANTHER" id="PTHR30081:SF8">
    <property type="entry name" value="PROTEIN TRANSLOCASE SUBUNIT SECF"/>
    <property type="match status" value="1"/>
</dbReference>
<keyword evidence="12" id="KW-1185">Reference proteome</keyword>
<sequence>MKLLKLVPDDTNILFLRWRVPFYIVSVILMILSWVAVFTMGLNYGVDFAGGQEVRLTFQQQKEAPIPQLRDLVGDLGYGEPVVQEFGQPNQVSIRVPLPEDVENTPGAATEIGNKVIAAIDQQYPDARTDGNDTVSGKVAGEFRERALWALLAAMAAIAIYIWVRFEWQFGVGALFALVHDVSLTMGFFAITQLEFSLQIIAAILAIIGYSLNDTIVVYDRIRENLKKFRKMPVPELLDLSVNETLARTIMTSLTLLVALIPLLLFGPASLFGMVAAITLGIFIGTYSSIYMAAPILIWMGVTGTSFVPQESKADQQEKVARGEA</sequence>
<dbReference type="Proteomes" id="UP000759298">
    <property type="component" value="Unassembled WGS sequence"/>
</dbReference>
<feature type="transmembrane region" description="Helical" evidence="9">
    <location>
        <begin position="256"/>
        <end position="284"/>
    </location>
</feature>
<feature type="transmembrane region" description="Helical" evidence="9">
    <location>
        <begin position="20"/>
        <end position="42"/>
    </location>
</feature>
<dbReference type="EMBL" id="JAHWXP010000001">
    <property type="protein sequence ID" value="MBY8335431.1"/>
    <property type="molecule type" value="Genomic_DNA"/>
</dbReference>
<evidence type="ECO:0000256" key="4">
    <source>
        <dbReference type="ARBA" id="ARBA00022692"/>
    </source>
</evidence>
<evidence type="ECO:0000259" key="10">
    <source>
        <dbReference type="Pfam" id="PF02355"/>
    </source>
</evidence>
<evidence type="ECO:0000256" key="1">
    <source>
        <dbReference type="ARBA" id="ARBA00004651"/>
    </source>
</evidence>
<feature type="transmembrane region" description="Helical" evidence="9">
    <location>
        <begin position="290"/>
        <end position="309"/>
    </location>
</feature>
<feature type="transmembrane region" description="Helical" evidence="9">
    <location>
        <begin position="147"/>
        <end position="164"/>
    </location>
</feature>
<accession>A0ABS7P8N1</accession>
<keyword evidence="3 9" id="KW-1003">Cell membrane</keyword>
<keyword evidence="5 9" id="KW-0653">Protein transport</keyword>
<keyword evidence="7 9" id="KW-0811">Translocation</keyword>
<dbReference type="Gene3D" id="1.20.1640.10">
    <property type="entry name" value="Multidrug efflux transporter AcrB transmembrane domain"/>
    <property type="match status" value="1"/>
</dbReference>
<evidence type="ECO:0000256" key="9">
    <source>
        <dbReference type="HAMAP-Rule" id="MF_01464"/>
    </source>
</evidence>
<dbReference type="Pfam" id="PF07549">
    <property type="entry name" value="Sec_GG"/>
    <property type="match status" value="1"/>
</dbReference>
<gene>
    <name evidence="9 11" type="primary">secF</name>
    <name evidence="11" type="ORF">KYN89_00060</name>
</gene>
<dbReference type="Pfam" id="PF02355">
    <property type="entry name" value="SecD_SecF_C"/>
    <property type="match status" value="1"/>
</dbReference>
<evidence type="ECO:0000256" key="7">
    <source>
        <dbReference type="ARBA" id="ARBA00023010"/>
    </source>
</evidence>
<feature type="transmembrane region" description="Helical" evidence="9">
    <location>
        <begin position="171"/>
        <end position="191"/>
    </location>
</feature>
<dbReference type="InterPro" id="IPR022645">
    <property type="entry name" value="SecD/SecF_bac"/>
</dbReference>
<feature type="domain" description="Protein export membrane protein SecD/SecF C-terminal" evidence="10">
    <location>
        <begin position="120"/>
        <end position="301"/>
    </location>
</feature>
<feature type="transmembrane region" description="Helical" evidence="9">
    <location>
        <begin position="197"/>
        <end position="222"/>
    </location>
</feature>
<evidence type="ECO:0000256" key="5">
    <source>
        <dbReference type="ARBA" id="ARBA00022927"/>
    </source>
</evidence>
<comment type="subcellular location">
    <subcellularLocation>
        <location evidence="1 9">Cell membrane</location>
        <topology evidence="1 9">Multi-pass membrane protein</topology>
    </subcellularLocation>
</comment>
<keyword evidence="4 9" id="KW-0812">Transmembrane</keyword>
<dbReference type="PRINTS" id="PR01755">
    <property type="entry name" value="SECFTRNLCASE"/>
</dbReference>
<proteinExistence type="inferred from homology"/>
<evidence type="ECO:0000256" key="8">
    <source>
        <dbReference type="ARBA" id="ARBA00023136"/>
    </source>
</evidence>
<evidence type="ECO:0000313" key="11">
    <source>
        <dbReference type="EMBL" id="MBY8335431.1"/>
    </source>
</evidence>
<evidence type="ECO:0000313" key="12">
    <source>
        <dbReference type="Proteomes" id="UP000759298"/>
    </source>
</evidence>
<dbReference type="InterPro" id="IPR022813">
    <property type="entry name" value="SecD/SecF_arch_bac"/>
</dbReference>
<dbReference type="SUPFAM" id="SSF82866">
    <property type="entry name" value="Multidrug efflux transporter AcrB transmembrane domain"/>
    <property type="match status" value="1"/>
</dbReference>
<dbReference type="InterPro" id="IPR022646">
    <property type="entry name" value="SecD/SecF_CS"/>
</dbReference>
<dbReference type="InterPro" id="IPR048634">
    <property type="entry name" value="SecD_SecF_C"/>
</dbReference>
<dbReference type="NCBIfam" id="TIGR00966">
    <property type="entry name" value="transloc_SecF"/>
    <property type="match status" value="1"/>
</dbReference>
<comment type="subunit">
    <text evidence="9">Forms a complex with SecD. Part of the essential Sec protein translocation apparatus which comprises SecA, SecYEG and auxiliary proteins SecDF-YajC and YidC.</text>
</comment>
<evidence type="ECO:0000256" key="2">
    <source>
        <dbReference type="ARBA" id="ARBA00022448"/>
    </source>
</evidence>
<dbReference type="InterPro" id="IPR005665">
    <property type="entry name" value="SecF_bac"/>
</dbReference>
<comment type="similarity">
    <text evidence="9">Belongs to the SecD/SecF family. SecF subfamily.</text>
</comment>
<reference evidence="11 12" key="1">
    <citation type="submission" date="2021-07" db="EMBL/GenBank/DDBJ databases">
        <title>Alteriqipengyuania abyssalis NZ-12B nov, sp.nov isolated from deep sea sponge in pacific ocean.</title>
        <authorList>
            <person name="Tareen S."/>
            <person name="Wink J."/>
        </authorList>
    </citation>
    <scope>NUCLEOTIDE SEQUENCE [LARGE SCALE GENOMIC DNA]</scope>
    <source>
        <strain evidence="11 12">NZ-12B</strain>
    </source>
</reference>
<name>A0ABS7P8N1_9SPHN</name>
<comment type="function">
    <text evidence="9">Part of the Sec protein translocase complex. Interacts with the SecYEG preprotein conducting channel. SecDF uses the proton motive force (PMF) to complete protein translocation after the ATP-dependent function of SecA.</text>
</comment>